<evidence type="ECO:0008006" key="3">
    <source>
        <dbReference type="Google" id="ProtNLM"/>
    </source>
</evidence>
<name>A0A1T1CZ95_9SYNE</name>
<dbReference type="Pfam" id="PF19570">
    <property type="entry name" value="DUF6088"/>
    <property type="match status" value="1"/>
</dbReference>
<dbReference type="RefSeq" id="WP_078232541.1">
    <property type="nucleotide sequence ID" value="NZ_MWLE01000093.1"/>
</dbReference>
<sequence length="162" mass="18086">MVGPSATPIARQPRVKQRLWRSIAARSGEVVLRRDLVRFGSQAQISRALKQLMGEGKLVRIGSGVYAKAAPGPLSGLPMARQPLGALAAETFNRLGIDWKQGAAQRRYNSGATTQVPWRTTFNTGQQRISRRLQIGKRVVEYENDLTRPAWRRRRSLSARPV</sequence>
<dbReference type="EMBL" id="MWLE01000093">
    <property type="protein sequence ID" value="OOV33927.1"/>
    <property type="molecule type" value="Genomic_DNA"/>
</dbReference>
<reference evidence="1 2" key="1">
    <citation type="submission" date="2017-02" db="EMBL/GenBank/DDBJ databases">
        <title>Draft Genome Sequences of 'Candidatus Synechococcus spongiarum', Cyanobacterial Symbionts of the Mediterranean Sponge Aplysina aerophoba from two locations.</title>
        <authorList>
            <person name="Slaby B.M."/>
            <person name="Hentschel U."/>
        </authorList>
    </citation>
    <scope>NUCLEOTIDE SEQUENCE [LARGE SCALE GENOMIC DNA]</scope>
    <source>
        <strain evidence="1">LMB bulk15N</strain>
    </source>
</reference>
<evidence type="ECO:0000313" key="1">
    <source>
        <dbReference type="EMBL" id="OOV33927.1"/>
    </source>
</evidence>
<dbReference type="Proteomes" id="UP000242590">
    <property type="component" value="Unassembled WGS sequence"/>
</dbReference>
<accession>A0A1T1CZ95</accession>
<organism evidence="1 2">
    <name type="scientific">Candidatus Synechococcus spongiarum LMB bulk15N</name>
    <dbReference type="NCBI Taxonomy" id="1943583"/>
    <lineage>
        <taxon>Bacteria</taxon>
        <taxon>Bacillati</taxon>
        <taxon>Cyanobacteriota</taxon>
        <taxon>Cyanophyceae</taxon>
        <taxon>Synechococcales</taxon>
        <taxon>Synechococcaceae</taxon>
        <taxon>Synechococcus</taxon>
    </lineage>
</organism>
<gene>
    <name evidence="1" type="ORF">BV53_06835</name>
</gene>
<evidence type="ECO:0000313" key="2">
    <source>
        <dbReference type="Proteomes" id="UP000242590"/>
    </source>
</evidence>
<proteinExistence type="predicted"/>
<dbReference type="InterPro" id="IPR045738">
    <property type="entry name" value="DUF6088"/>
</dbReference>
<comment type="caution">
    <text evidence="1">The sequence shown here is derived from an EMBL/GenBank/DDBJ whole genome shotgun (WGS) entry which is preliminary data.</text>
</comment>
<dbReference type="OrthoDB" id="573467at2"/>
<protein>
    <recommendedName>
        <fullName evidence="3">S-adenosylhomocysteine hydrolase</fullName>
    </recommendedName>
</protein>
<dbReference type="AlphaFoldDB" id="A0A1T1CZ95"/>